<organism evidence="1 2">
    <name type="scientific">Trichinella murrelli</name>
    <dbReference type="NCBI Taxonomy" id="144512"/>
    <lineage>
        <taxon>Eukaryota</taxon>
        <taxon>Metazoa</taxon>
        <taxon>Ecdysozoa</taxon>
        <taxon>Nematoda</taxon>
        <taxon>Enoplea</taxon>
        <taxon>Dorylaimia</taxon>
        <taxon>Trichinellida</taxon>
        <taxon>Trichinellidae</taxon>
        <taxon>Trichinella</taxon>
    </lineage>
</organism>
<accession>A0A0V0SNZ4</accession>
<reference evidence="1 2" key="1">
    <citation type="submission" date="2015-01" db="EMBL/GenBank/DDBJ databases">
        <title>Evolution of Trichinella species and genotypes.</title>
        <authorList>
            <person name="Korhonen P.K."/>
            <person name="Edoardo P."/>
            <person name="Giuseppe L.R."/>
            <person name="Gasser R.B."/>
        </authorList>
    </citation>
    <scope>NUCLEOTIDE SEQUENCE [LARGE SCALE GENOMIC DNA]</scope>
    <source>
        <strain evidence="1">ISS417</strain>
    </source>
</reference>
<evidence type="ECO:0000313" key="2">
    <source>
        <dbReference type="Proteomes" id="UP000055048"/>
    </source>
</evidence>
<dbReference type="AlphaFoldDB" id="A0A0V0SNZ4"/>
<proteinExistence type="predicted"/>
<sequence length="53" mass="6387">MHQLESVSQLMCRKKDYKYTKKSFLTLTKFSWPLKKELVLDDFLPYDICIKGK</sequence>
<gene>
    <name evidence="1" type="ORF">T05_13818</name>
</gene>
<comment type="caution">
    <text evidence="1">The sequence shown here is derived from an EMBL/GenBank/DDBJ whole genome shotgun (WGS) entry which is preliminary data.</text>
</comment>
<dbReference type="EMBL" id="JYDJ01004285">
    <property type="protein sequence ID" value="KRX28621.1"/>
    <property type="molecule type" value="Genomic_DNA"/>
</dbReference>
<name>A0A0V0SNZ4_9BILA</name>
<dbReference type="Proteomes" id="UP000055048">
    <property type="component" value="Unassembled WGS sequence"/>
</dbReference>
<keyword evidence="2" id="KW-1185">Reference proteome</keyword>
<protein>
    <submittedName>
        <fullName evidence="1">Uncharacterized protein</fullName>
    </submittedName>
</protein>
<evidence type="ECO:0000313" key="1">
    <source>
        <dbReference type="EMBL" id="KRX28621.1"/>
    </source>
</evidence>